<proteinExistence type="predicted"/>
<organism evidence="1 2">
    <name type="scientific">Tolumonas osonensis</name>
    <dbReference type="NCBI Taxonomy" id="675874"/>
    <lineage>
        <taxon>Bacteria</taxon>
        <taxon>Pseudomonadati</taxon>
        <taxon>Pseudomonadota</taxon>
        <taxon>Gammaproteobacteria</taxon>
        <taxon>Aeromonadales</taxon>
        <taxon>Aeromonadaceae</taxon>
        <taxon>Tolumonas</taxon>
    </lineage>
</organism>
<comment type="caution">
    <text evidence="1">The sequence shown here is derived from an EMBL/GenBank/DDBJ whole genome shotgun (WGS) entry which is preliminary data.</text>
</comment>
<dbReference type="EMBL" id="JACHGR010000006">
    <property type="protein sequence ID" value="MBB6056112.1"/>
    <property type="molecule type" value="Genomic_DNA"/>
</dbReference>
<keyword evidence="2" id="KW-1185">Reference proteome</keyword>
<sequence length="63" mass="7006">MTIAKRDSDEEFWGCVAVGQSRTRHGDPEAARAVDVGEVSKQCLVSEWRFKKALKSGLLVKDL</sequence>
<reference evidence="1 2" key="1">
    <citation type="submission" date="2020-08" db="EMBL/GenBank/DDBJ databases">
        <title>Genomic Encyclopedia of Type Strains, Phase IV (KMG-IV): sequencing the most valuable type-strain genomes for metagenomic binning, comparative biology and taxonomic classification.</title>
        <authorList>
            <person name="Goeker M."/>
        </authorList>
    </citation>
    <scope>NUCLEOTIDE SEQUENCE [LARGE SCALE GENOMIC DNA]</scope>
    <source>
        <strain evidence="1 2">DSM 22975</strain>
    </source>
</reference>
<dbReference type="AlphaFoldDB" id="A0A841GNS4"/>
<evidence type="ECO:0000313" key="1">
    <source>
        <dbReference type="EMBL" id="MBB6056112.1"/>
    </source>
</evidence>
<gene>
    <name evidence="1" type="ORF">HNR75_002042</name>
</gene>
<dbReference type="RefSeq" id="WP_188026843.1">
    <property type="nucleotide sequence ID" value="NZ_JACHGR010000006.1"/>
</dbReference>
<dbReference type="Proteomes" id="UP000585721">
    <property type="component" value="Unassembled WGS sequence"/>
</dbReference>
<name>A0A841GNS4_9GAMM</name>
<protein>
    <submittedName>
        <fullName evidence="1">Uncharacterized protein</fullName>
    </submittedName>
</protein>
<evidence type="ECO:0000313" key="2">
    <source>
        <dbReference type="Proteomes" id="UP000585721"/>
    </source>
</evidence>
<accession>A0A841GNS4</accession>